<evidence type="ECO:0000256" key="1">
    <source>
        <dbReference type="SAM" id="MobiDB-lite"/>
    </source>
</evidence>
<name>A0A024U6F0_9STRA</name>
<reference evidence="2" key="1">
    <citation type="submission" date="2013-12" db="EMBL/GenBank/DDBJ databases">
        <title>The Genome Sequence of Aphanomyces invadans NJM9701.</title>
        <authorList>
            <consortium name="The Broad Institute Genomics Platform"/>
            <person name="Russ C."/>
            <person name="Tyler B."/>
            <person name="van West P."/>
            <person name="Dieguez-Uribeondo J."/>
            <person name="Young S.K."/>
            <person name="Zeng Q."/>
            <person name="Gargeya S."/>
            <person name="Fitzgerald M."/>
            <person name="Abouelleil A."/>
            <person name="Alvarado L."/>
            <person name="Chapman S.B."/>
            <person name="Gainer-Dewar J."/>
            <person name="Goldberg J."/>
            <person name="Griggs A."/>
            <person name="Gujja S."/>
            <person name="Hansen M."/>
            <person name="Howarth C."/>
            <person name="Imamovic A."/>
            <person name="Ireland A."/>
            <person name="Larimer J."/>
            <person name="McCowan C."/>
            <person name="Murphy C."/>
            <person name="Pearson M."/>
            <person name="Poon T.W."/>
            <person name="Priest M."/>
            <person name="Roberts A."/>
            <person name="Saif S."/>
            <person name="Shea T."/>
            <person name="Sykes S."/>
            <person name="Wortman J."/>
            <person name="Nusbaum C."/>
            <person name="Birren B."/>
        </authorList>
    </citation>
    <scope>NUCLEOTIDE SEQUENCE [LARGE SCALE GENOMIC DNA]</scope>
    <source>
        <strain evidence="2">NJM9701</strain>
    </source>
</reference>
<accession>A0A024U6F0</accession>
<dbReference type="RefSeq" id="XP_008870440.1">
    <property type="nucleotide sequence ID" value="XM_008872218.1"/>
</dbReference>
<dbReference type="GeneID" id="20084007"/>
<evidence type="ECO:0000313" key="2">
    <source>
        <dbReference type="EMBL" id="ETW01442.1"/>
    </source>
</evidence>
<proteinExistence type="predicted"/>
<gene>
    <name evidence="2" type="ORF">H310_06957</name>
</gene>
<sequence>MAGRAVRGEENGGAAEMERKSPAVLLTPSQTLLQPSLRKLHAARQLGGTSQKSLDDATAVTVVYSSFEKTILDFNAMIDADMVEHVATTLPCCKQLLPVDPPVRRSIPSLGSRFFLHTTTARKHDDVPHGWNPFANSFCITRNA</sequence>
<protein>
    <submittedName>
        <fullName evidence="2">Uncharacterized protein</fullName>
    </submittedName>
</protein>
<organism evidence="2">
    <name type="scientific">Aphanomyces invadans</name>
    <dbReference type="NCBI Taxonomy" id="157072"/>
    <lineage>
        <taxon>Eukaryota</taxon>
        <taxon>Sar</taxon>
        <taxon>Stramenopiles</taxon>
        <taxon>Oomycota</taxon>
        <taxon>Saprolegniomycetes</taxon>
        <taxon>Saprolegniales</taxon>
        <taxon>Verrucalvaceae</taxon>
        <taxon>Aphanomyces</taxon>
    </lineage>
</organism>
<feature type="region of interest" description="Disordered" evidence="1">
    <location>
        <begin position="1"/>
        <end position="21"/>
    </location>
</feature>
<dbReference type="EMBL" id="KI913963">
    <property type="protein sequence ID" value="ETW01442.1"/>
    <property type="molecule type" value="Genomic_DNA"/>
</dbReference>
<dbReference type="AlphaFoldDB" id="A0A024U6F0"/>
<dbReference type="VEuPathDB" id="FungiDB:H310_06957"/>